<proteinExistence type="predicted"/>
<protein>
    <submittedName>
        <fullName evidence="1">Uncharacterized protein</fullName>
    </submittedName>
</protein>
<evidence type="ECO:0000313" key="2">
    <source>
        <dbReference type="Proteomes" id="UP000298030"/>
    </source>
</evidence>
<accession>A0A4Y7TBQ4</accession>
<reference evidence="1 2" key="1">
    <citation type="journal article" date="2019" name="Nat. Ecol. Evol.">
        <title>Megaphylogeny resolves global patterns of mushroom evolution.</title>
        <authorList>
            <person name="Varga T."/>
            <person name="Krizsan K."/>
            <person name="Foldi C."/>
            <person name="Dima B."/>
            <person name="Sanchez-Garcia M."/>
            <person name="Sanchez-Ramirez S."/>
            <person name="Szollosi G.J."/>
            <person name="Szarkandi J.G."/>
            <person name="Papp V."/>
            <person name="Albert L."/>
            <person name="Andreopoulos W."/>
            <person name="Angelini C."/>
            <person name="Antonin V."/>
            <person name="Barry K.W."/>
            <person name="Bougher N.L."/>
            <person name="Buchanan P."/>
            <person name="Buyck B."/>
            <person name="Bense V."/>
            <person name="Catcheside P."/>
            <person name="Chovatia M."/>
            <person name="Cooper J."/>
            <person name="Damon W."/>
            <person name="Desjardin D."/>
            <person name="Finy P."/>
            <person name="Geml J."/>
            <person name="Haridas S."/>
            <person name="Hughes K."/>
            <person name="Justo A."/>
            <person name="Karasinski D."/>
            <person name="Kautmanova I."/>
            <person name="Kiss B."/>
            <person name="Kocsube S."/>
            <person name="Kotiranta H."/>
            <person name="LaButti K.M."/>
            <person name="Lechner B.E."/>
            <person name="Liimatainen K."/>
            <person name="Lipzen A."/>
            <person name="Lukacs Z."/>
            <person name="Mihaltcheva S."/>
            <person name="Morgado L.N."/>
            <person name="Niskanen T."/>
            <person name="Noordeloos M.E."/>
            <person name="Ohm R.A."/>
            <person name="Ortiz-Santana B."/>
            <person name="Ovrebo C."/>
            <person name="Racz N."/>
            <person name="Riley R."/>
            <person name="Savchenko A."/>
            <person name="Shiryaev A."/>
            <person name="Soop K."/>
            <person name="Spirin V."/>
            <person name="Szebenyi C."/>
            <person name="Tomsovsky M."/>
            <person name="Tulloss R.E."/>
            <person name="Uehling J."/>
            <person name="Grigoriev I.V."/>
            <person name="Vagvolgyi C."/>
            <person name="Papp T."/>
            <person name="Martin F.M."/>
            <person name="Miettinen O."/>
            <person name="Hibbett D.S."/>
            <person name="Nagy L.G."/>
        </authorList>
    </citation>
    <scope>NUCLEOTIDE SEQUENCE [LARGE SCALE GENOMIC DNA]</scope>
    <source>
        <strain evidence="1 2">FP101781</strain>
    </source>
</reference>
<keyword evidence="2" id="KW-1185">Reference proteome</keyword>
<dbReference type="AlphaFoldDB" id="A0A4Y7TBQ4"/>
<gene>
    <name evidence="1" type="ORF">FA13DRAFT_1732445</name>
</gene>
<dbReference type="OrthoDB" id="10449136at2759"/>
<evidence type="ECO:0000313" key="1">
    <source>
        <dbReference type="EMBL" id="TEB31605.1"/>
    </source>
</evidence>
<comment type="caution">
    <text evidence="1">The sequence shown here is derived from an EMBL/GenBank/DDBJ whole genome shotgun (WGS) entry which is preliminary data.</text>
</comment>
<sequence length="178" mass="20957">MSILEGARRDLFFSDLSADERDPWMDLNNFTRKGRTFDSPAEEIKWRTEKLMSEVREFQEVKPDFKPPKLDEFKLRVGETMAEGANCDTDDEYADVLKKVRKLAEEMKEIQLEHKRRIWNLLEDMDREIQEDPDYLDKIGVPGVLEDSDEDSDRLYRGFGFPDGEEAAIRRQYSGHDD</sequence>
<dbReference type="EMBL" id="QPFP01000018">
    <property type="protein sequence ID" value="TEB31605.1"/>
    <property type="molecule type" value="Genomic_DNA"/>
</dbReference>
<name>A0A4Y7TBQ4_COPMI</name>
<dbReference type="Proteomes" id="UP000298030">
    <property type="component" value="Unassembled WGS sequence"/>
</dbReference>
<organism evidence="1 2">
    <name type="scientific">Coprinellus micaceus</name>
    <name type="common">Glistening ink-cap mushroom</name>
    <name type="synonym">Coprinus micaceus</name>
    <dbReference type="NCBI Taxonomy" id="71717"/>
    <lineage>
        <taxon>Eukaryota</taxon>
        <taxon>Fungi</taxon>
        <taxon>Dikarya</taxon>
        <taxon>Basidiomycota</taxon>
        <taxon>Agaricomycotina</taxon>
        <taxon>Agaricomycetes</taxon>
        <taxon>Agaricomycetidae</taxon>
        <taxon>Agaricales</taxon>
        <taxon>Agaricineae</taxon>
        <taxon>Psathyrellaceae</taxon>
        <taxon>Coprinellus</taxon>
    </lineage>
</organism>